<evidence type="ECO:0000313" key="2">
    <source>
        <dbReference type="Proteomes" id="UP001287356"/>
    </source>
</evidence>
<dbReference type="Proteomes" id="UP001287356">
    <property type="component" value="Unassembled WGS sequence"/>
</dbReference>
<reference evidence="1" key="1">
    <citation type="journal article" date="2023" name="Mol. Phylogenet. Evol.">
        <title>Genome-scale phylogeny and comparative genomics of the fungal order Sordariales.</title>
        <authorList>
            <person name="Hensen N."/>
            <person name="Bonometti L."/>
            <person name="Westerberg I."/>
            <person name="Brannstrom I.O."/>
            <person name="Guillou S."/>
            <person name="Cros-Aarteil S."/>
            <person name="Calhoun S."/>
            <person name="Haridas S."/>
            <person name="Kuo A."/>
            <person name="Mondo S."/>
            <person name="Pangilinan J."/>
            <person name="Riley R."/>
            <person name="LaButti K."/>
            <person name="Andreopoulos B."/>
            <person name="Lipzen A."/>
            <person name="Chen C."/>
            <person name="Yan M."/>
            <person name="Daum C."/>
            <person name="Ng V."/>
            <person name="Clum A."/>
            <person name="Steindorff A."/>
            <person name="Ohm R.A."/>
            <person name="Martin F."/>
            <person name="Silar P."/>
            <person name="Natvig D.O."/>
            <person name="Lalanne C."/>
            <person name="Gautier V."/>
            <person name="Ament-Velasquez S.L."/>
            <person name="Kruys A."/>
            <person name="Hutchinson M.I."/>
            <person name="Powell A.J."/>
            <person name="Barry K."/>
            <person name="Miller A.N."/>
            <person name="Grigoriev I.V."/>
            <person name="Debuchy R."/>
            <person name="Gladieux P."/>
            <person name="Hiltunen Thoren M."/>
            <person name="Johannesson H."/>
        </authorList>
    </citation>
    <scope>NUCLEOTIDE SEQUENCE</scope>
    <source>
        <strain evidence="1">CBS 958.72</strain>
    </source>
</reference>
<accession>A0AAE0KM69</accession>
<comment type="caution">
    <text evidence="1">The sequence shown here is derived from an EMBL/GenBank/DDBJ whole genome shotgun (WGS) entry which is preliminary data.</text>
</comment>
<gene>
    <name evidence="1" type="ORF">B0T24DRAFT_694377</name>
</gene>
<sequence length="292" mass="34153">MVRVGTSLIVATRSETGVTFEKVQGPSISNDDFMRGLETWRRNTKIRIPLVKQLHLMTKARAIGYVGTDRRTAYDIYYQGLRREKSDRPSRWGHGMYITDDPVIACFYSWLGRGDKGANEHWISRVYVRDYTVWQSLNKVWIPEKGIIKPMPDNEPKTDLEMAQSQYDRDNKIQELYGANKPYILMSKHVPRKRFSNPIYEGTPLGNIKDKRFNEMAIFPQIQDALFYVVPLEDNAYGLMLDNSKKKMPEAWKHYHWDTDVIDDWNVKVSNDTIDECTRHKEVLVLKAVDKK</sequence>
<proteinExistence type="predicted"/>
<protein>
    <submittedName>
        <fullName evidence="1">Uncharacterized protein</fullName>
    </submittedName>
</protein>
<reference evidence="1" key="2">
    <citation type="submission" date="2023-06" db="EMBL/GenBank/DDBJ databases">
        <authorList>
            <consortium name="Lawrence Berkeley National Laboratory"/>
            <person name="Haridas S."/>
            <person name="Hensen N."/>
            <person name="Bonometti L."/>
            <person name="Westerberg I."/>
            <person name="Brannstrom I.O."/>
            <person name="Guillou S."/>
            <person name="Cros-Aarteil S."/>
            <person name="Calhoun S."/>
            <person name="Kuo A."/>
            <person name="Mondo S."/>
            <person name="Pangilinan J."/>
            <person name="Riley R."/>
            <person name="Labutti K."/>
            <person name="Andreopoulos B."/>
            <person name="Lipzen A."/>
            <person name="Chen C."/>
            <person name="Yanf M."/>
            <person name="Daum C."/>
            <person name="Ng V."/>
            <person name="Clum A."/>
            <person name="Steindorff A."/>
            <person name="Ohm R."/>
            <person name="Martin F."/>
            <person name="Silar P."/>
            <person name="Natvig D."/>
            <person name="Lalanne C."/>
            <person name="Gautier V."/>
            <person name="Ament-Velasquez S.L."/>
            <person name="Kruys A."/>
            <person name="Hutchinson M.I."/>
            <person name="Powell A.J."/>
            <person name="Barry K."/>
            <person name="Miller A.N."/>
            <person name="Grigoriev I.V."/>
            <person name="Debuchy R."/>
            <person name="Gladieux P."/>
            <person name="Thoren M.H."/>
            <person name="Johannesson H."/>
        </authorList>
    </citation>
    <scope>NUCLEOTIDE SEQUENCE</scope>
    <source>
        <strain evidence="1">CBS 958.72</strain>
    </source>
</reference>
<evidence type="ECO:0000313" key="1">
    <source>
        <dbReference type="EMBL" id="KAK3379023.1"/>
    </source>
</evidence>
<organism evidence="1 2">
    <name type="scientific">Lasiosphaeria ovina</name>
    <dbReference type="NCBI Taxonomy" id="92902"/>
    <lineage>
        <taxon>Eukaryota</taxon>
        <taxon>Fungi</taxon>
        <taxon>Dikarya</taxon>
        <taxon>Ascomycota</taxon>
        <taxon>Pezizomycotina</taxon>
        <taxon>Sordariomycetes</taxon>
        <taxon>Sordariomycetidae</taxon>
        <taxon>Sordariales</taxon>
        <taxon>Lasiosphaeriaceae</taxon>
        <taxon>Lasiosphaeria</taxon>
    </lineage>
</organism>
<dbReference type="EMBL" id="JAULSN010000002">
    <property type="protein sequence ID" value="KAK3379023.1"/>
    <property type="molecule type" value="Genomic_DNA"/>
</dbReference>
<dbReference type="Gene3D" id="3.90.175.10">
    <property type="entry name" value="Diphtheria Toxin, domain 1"/>
    <property type="match status" value="1"/>
</dbReference>
<dbReference type="AlphaFoldDB" id="A0AAE0KM69"/>
<dbReference type="SUPFAM" id="SSF56399">
    <property type="entry name" value="ADP-ribosylation"/>
    <property type="match status" value="1"/>
</dbReference>
<keyword evidence="2" id="KW-1185">Reference proteome</keyword>
<name>A0AAE0KM69_9PEZI</name>